<organism evidence="1 2">
    <name type="scientific">Phytophthora fragariaefolia</name>
    <dbReference type="NCBI Taxonomy" id="1490495"/>
    <lineage>
        <taxon>Eukaryota</taxon>
        <taxon>Sar</taxon>
        <taxon>Stramenopiles</taxon>
        <taxon>Oomycota</taxon>
        <taxon>Peronosporomycetes</taxon>
        <taxon>Peronosporales</taxon>
        <taxon>Peronosporaceae</taxon>
        <taxon>Phytophthora</taxon>
    </lineage>
</organism>
<protein>
    <submittedName>
        <fullName evidence="1">Unnamed protein product</fullName>
    </submittedName>
</protein>
<dbReference type="AlphaFoldDB" id="A0A9W6TYZ3"/>
<sequence length="147" mass="15983">MKKRPKNNNKTKLKVQSLEEFADSFANSVNVAVEMDGVLSFHTSYYAKYSGLFNMDQTALFMDNPGKLTIDYRGTRNVDIIQGSAENGGRCSVFLCASATGEKLPPIVVFAGVPGCRVADEVTAPSFGSIAVEHTVQQKARCDHAIM</sequence>
<comment type="caution">
    <text evidence="1">The sequence shown here is derived from an EMBL/GenBank/DDBJ whole genome shotgun (WGS) entry which is preliminary data.</text>
</comment>
<proteinExistence type="predicted"/>
<evidence type="ECO:0000313" key="1">
    <source>
        <dbReference type="EMBL" id="GMF23170.1"/>
    </source>
</evidence>
<name>A0A9W6TYZ3_9STRA</name>
<gene>
    <name evidence="1" type="ORF">Pfra01_000360400</name>
</gene>
<accession>A0A9W6TYZ3</accession>
<evidence type="ECO:0000313" key="2">
    <source>
        <dbReference type="Proteomes" id="UP001165121"/>
    </source>
</evidence>
<dbReference type="Proteomes" id="UP001165121">
    <property type="component" value="Unassembled WGS sequence"/>
</dbReference>
<reference evidence="1" key="1">
    <citation type="submission" date="2023-04" db="EMBL/GenBank/DDBJ databases">
        <title>Phytophthora fragariaefolia NBRC 109709.</title>
        <authorList>
            <person name="Ichikawa N."/>
            <person name="Sato H."/>
            <person name="Tonouchi N."/>
        </authorList>
    </citation>
    <scope>NUCLEOTIDE SEQUENCE</scope>
    <source>
        <strain evidence="1">NBRC 109709</strain>
    </source>
</reference>
<keyword evidence="2" id="KW-1185">Reference proteome</keyword>
<dbReference type="OrthoDB" id="10035668at2759"/>
<dbReference type="EMBL" id="BSXT01000277">
    <property type="protein sequence ID" value="GMF23170.1"/>
    <property type="molecule type" value="Genomic_DNA"/>
</dbReference>